<feature type="region of interest" description="Disordered" evidence="1">
    <location>
        <begin position="1"/>
        <end position="27"/>
    </location>
</feature>
<keyword evidence="3" id="KW-1185">Reference proteome</keyword>
<reference evidence="2 3" key="1">
    <citation type="journal article" date="2019" name="Sci. Rep.">
        <title>Orb-weaving spider Araneus ventricosus genome elucidates the spidroin gene catalogue.</title>
        <authorList>
            <person name="Kono N."/>
            <person name="Nakamura H."/>
            <person name="Ohtoshi R."/>
            <person name="Moran D.A.P."/>
            <person name="Shinohara A."/>
            <person name="Yoshida Y."/>
            <person name="Fujiwara M."/>
            <person name="Mori M."/>
            <person name="Tomita M."/>
            <person name="Arakawa K."/>
        </authorList>
    </citation>
    <scope>NUCLEOTIDE SEQUENCE [LARGE SCALE GENOMIC DNA]</scope>
</reference>
<comment type="caution">
    <text evidence="2">The sequence shown here is derived from an EMBL/GenBank/DDBJ whole genome shotgun (WGS) entry which is preliminary data.</text>
</comment>
<evidence type="ECO:0000313" key="2">
    <source>
        <dbReference type="EMBL" id="GBM86744.1"/>
    </source>
</evidence>
<protein>
    <submittedName>
        <fullName evidence="2">Uncharacterized protein</fullName>
    </submittedName>
</protein>
<dbReference type="EMBL" id="BGPR01003336">
    <property type="protein sequence ID" value="GBM86744.1"/>
    <property type="molecule type" value="Genomic_DNA"/>
</dbReference>
<evidence type="ECO:0000256" key="1">
    <source>
        <dbReference type="SAM" id="MobiDB-lite"/>
    </source>
</evidence>
<sequence length="97" mass="11247">MTRTTPELAPLLQTSASHQREDVSSTKSDLACTRPIYTADLQWNQVSNLEVCGPILQPGYFVSTQCWRINGYYERFSMLSQSKRFQRVKEYPHRSSQ</sequence>
<organism evidence="2 3">
    <name type="scientific">Araneus ventricosus</name>
    <name type="common">Orbweaver spider</name>
    <name type="synonym">Epeira ventricosa</name>
    <dbReference type="NCBI Taxonomy" id="182803"/>
    <lineage>
        <taxon>Eukaryota</taxon>
        <taxon>Metazoa</taxon>
        <taxon>Ecdysozoa</taxon>
        <taxon>Arthropoda</taxon>
        <taxon>Chelicerata</taxon>
        <taxon>Arachnida</taxon>
        <taxon>Araneae</taxon>
        <taxon>Araneomorphae</taxon>
        <taxon>Entelegynae</taxon>
        <taxon>Araneoidea</taxon>
        <taxon>Araneidae</taxon>
        <taxon>Araneus</taxon>
    </lineage>
</organism>
<dbReference type="AlphaFoldDB" id="A0A4Y2J9X4"/>
<proteinExistence type="predicted"/>
<evidence type="ECO:0000313" key="3">
    <source>
        <dbReference type="Proteomes" id="UP000499080"/>
    </source>
</evidence>
<gene>
    <name evidence="2" type="ORF">AVEN_198513_1</name>
</gene>
<name>A0A4Y2J9X4_ARAVE</name>
<accession>A0A4Y2J9X4</accession>
<dbReference type="Proteomes" id="UP000499080">
    <property type="component" value="Unassembled WGS sequence"/>
</dbReference>